<protein>
    <submittedName>
        <fullName evidence="1">Uncharacterized protein</fullName>
    </submittedName>
</protein>
<reference evidence="1" key="1">
    <citation type="submission" date="2014-11" db="EMBL/GenBank/DDBJ databases">
        <authorList>
            <person name="Amaro Gonzalez C."/>
        </authorList>
    </citation>
    <scope>NUCLEOTIDE SEQUENCE</scope>
</reference>
<accession>A0A0E9Y105</accession>
<dbReference type="AlphaFoldDB" id="A0A0E9Y105"/>
<dbReference type="EMBL" id="GBXM01000226">
    <property type="protein sequence ID" value="JAI08352.1"/>
    <property type="molecule type" value="Transcribed_RNA"/>
</dbReference>
<sequence>MLTAFTDLLKKGMCFRSVCGTCRAHINICHYCISMTWRTRCGSVV</sequence>
<name>A0A0E9Y105_ANGAN</name>
<organism evidence="1">
    <name type="scientific">Anguilla anguilla</name>
    <name type="common">European freshwater eel</name>
    <name type="synonym">Muraena anguilla</name>
    <dbReference type="NCBI Taxonomy" id="7936"/>
    <lineage>
        <taxon>Eukaryota</taxon>
        <taxon>Metazoa</taxon>
        <taxon>Chordata</taxon>
        <taxon>Craniata</taxon>
        <taxon>Vertebrata</taxon>
        <taxon>Euteleostomi</taxon>
        <taxon>Actinopterygii</taxon>
        <taxon>Neopterygii</taxon>
        <taxon>Teleostei</taxon>
        <taxon>Anguilliformes</taxon>
        <taxon>Anguillidae</taxon>
        <taxon>Anguilla</taxon>
    </lineage>
</organism>
<evidence type="ECO:0000313" key="1">
    <source>
        <dbReference type="EMBL" id="JAI08352.1"/>
    </source>
</evidence>
<proteinExistence type="predicted"/>
<reference evidence="1" key="2">
    <citation type="journal article" date="2015" name="Fish Shellfish Immunol.">
        <title>Early steps in the European eel (Anguilla anguilla)-Vibrio vulnificus interaction in the gills: Role of the RtxA13 toxin.</title>
        <authorList>
            <person name="Callol A."/>
            <person name="Pajuelo D."/>
            <person name="Ebbesson L."/>
            <person name="Teles M."/>
            <person name="MacKenzie S."/>
            <person name="Amaro C."/>
        </authorList>
    </citation>
    <scope>NUCLEOTIDE SEQUENCE</scope>
</reference>